<name>A0A0B1T2G8_OESDE</name>
<keyword evidence="1" id="KW-0349">Heme</keyword>
<keyword evidence="4" id="KW-1185">Reference proteome</keyword>
<comment type="similarity">
    <text evidence="1">Belongs to the globin family.</text>
</comment>
<feature type="domain" description="Globin" evidence="2">
    <location>
        <begin position="6"/>
        <end position="124"/>
    </location>
</feature>
<reference evidence="3 4" key="1">
    <citation type="submission" date="2014-03" db="EMBL/GenBank/DDBJ databases">
        <title>Draft genome of the hookworm Oesophagostomum dentatum.</title>
        <authorList>
            <person name="Mitreva M."/>
        </authorList>
    </citation>
    <scope>NUCLEOTIDE SEQUENCE [LARGE SCALE GENOMIC DNA]</scope>
    <source>
        <strain evidence="3 4">OD-Hann</strain>
    </source>
</reference>
<dbReference type="GO" id="GO:0020037">
    <property type="term" value="F:heme binding"/>
    <property type="evidence" value="ECO:0007669"/>
    <property type="project" value="InterPro"/>
</dbReference>
<gene>
    <name evidence="3" type="ORF">OESDEN_08396</name>
</gene>
<protein>
    <recommendedName>
        <fullName evidence="2">Globin domain-containing protein</fullName>
    </recommendedName>
</protein>
<dbReference type="InterPro" id="IPR053341">
    <property type="entry name" value="Oxidative_stress_globin-like"/>
</dbReference>
<evidence type="ECO:0000313" key="4">
    <source>
        <dbReference type="Proteomes" id="UP000053660"/>
    </source>
</evidence>
<organism evidence="3 4">
    <name type="scientific">Oesophagostomum dentatum</name>
    <name type="common">Nodular worm</name>
    <dbReference type="NCBI Taxonomy" id="61180"/>
    <lineage>
        <taxon>Eukaryota</taxon>
        <taxon>Metazoa</taxon>
        <taxon>Ecdysozoa</taxon>
        <taxon>Nematoda</taxon>
        <taxon>Chromadorea</taxon>
        <taxon>Rhabditida</taxon>
        <taxon>Rhabditina</taxon>
        <taxon>Rhabditomorpha</taxon>
        <taxon>Strongyloidea</taxon>
        <taxon>Strongylidae</taxon>
        <taxon>Oesophagostomum</taxon>
    </lineage>
</organism>
<keyword evidence="1" id="KW-0408">Iron</keyword>
<evidence type="ECO:0000256" key="1">
    <source>
        <dbReference type="RuleBase" id="RU000356"/>
    </source>
</evidence>
<dbReference type="Pfam" id="PF00042">
    <property type="entry name" value="Globin"/>
    <property type="match status" value="1"/>
</dbReference>
<keyword evidence="1" id="KW-0479">Metal-binding</keyword>
<dbReference type="Proteomes" id="UP000053660">
    <property type="component" value="Unassembled WGS sequence"/>
</dbReference>
<dbReference type="SUPFAM" id="SSF46458">
    <property type="entry name" value="Globin-like"/>
    <property type="match status" value="1"/>
</dbReference>
<dbReference type="AlphaFoldDB" id="A0A0B1T2G8"/>
<dbReference type="Gene3D" id="1.10.490.10">
    <property type="entry name" value="Globins"/>
    <property type="match status" value="1"/>
</dbReference>
<dbReference type="InterPro" id="IPR009050">
    <property type="entry name" value="Globin-like_sf"/>
</dbReference>
<evidence type="ECO:0000259" key="2">
    <source>
        <dbReference type="Pfam" id="PF00042"/>
    </source>
</evidence>
<accession>A0A0B1T2G8</accession>
<dbReference type="GO" id="GO:0005344">
    <property type="term" value="F:oxygen carrier activity"/>
    <property type="evidence" value="ECO:0007669"/>
    <property type="project" value="UniProtKB-KW"/>
</dbReference>
<keyword evidence="1" id="KW-0561">Oxygen transport</keyword>
<sequence length="146" mass="16985">MIVWKASAARSNSIKKAFGIADNECPDDNKSFMSLSHMIQAFFYKLVITMQLDDDMVRTTCEQLGARHVDFIARGFNSNFWDIFLVCMAEAIDDTLSRYMTDEPKRAEMILAWQRVFNAVVHHMRTGYNERRKEKLRASGKTDLEY</sequence>
<dbReference type="CDD" id="cd01040">
    <property type="entry name" value="Mb-like"/>
    <property type="match status" value="1"/>
</dbReference>
<dbReference type="OrthoDB" id="5807096at2759"/>
<dbReference type="EMBL" id="KN551854">
    <property type="protein sequence ID" value="KHJ91728.1"/>
    <property type="molecule type" value="Genomic_DNA"/>
</dbReference>
<proteinExistence type="inferred from homology"/>
<dbReference type="GO" id="GO:0019825">
    <property type="term" value="F:oxygen binding"/>
    <property type="evidence" value="ECO:0007669"/>
    <property type="project" value="InterPro"/>
</dbReference>
<dbReference type="PANTHER" id="PTHR47768:SF3">
    <property type="entry name" value="GLOBIN FAMILY PROFILE DOMAIN-CONTAINING PROTEIN"/>
    <property type="match status" value="1"/>
</dbReference>
<dbReference type="PANTHER" id="PTHR47768">
    <property type="entry name" value="GLOBIN RELATED-RELATED"/>
    <property type="match status" value="1"/>
</dbReference>
<dbReference type="InterPro" id="IPR000971">
    <property type="entry name" value="Globin"/>
</dbReference>
<keyword evidence="1" id="KW-0813">Transport</keyword>
<evidence type="ECO:0000313" key="3">
    <source>
        <dbReference type="EMBL" id="KHJ91728.1"/>
    </source>
</evidence>
<dbReference type="InterPro" id="IPR012292">
    <property type="entry name" value="Globin/Proto"/>
</dbReference>
<dbReference type="InterPro" id="IPR044399">
    <property type="entry name" value="Mb-like_M"/>
</dbReference>